<dbReference type="EMBL" id="QLNQ01000029">
    <property type="protein sequence ID" value="RCK56047.1"/>
    <property type="molecule type" value="Genomic_DNA"/>
</dbReference>
<reference evidence="2 3" key="1">
    <citation type="submission" date="2018-06" db="EMBL/GenBank/DDBJ databases">
        <title>Whole genome sequencing of Candida tropicalis (genome annotated by CSBL at Korea University).</title>
        <authorList>
            <person name="Ahn J."/>
        </authorList>
    </citation>
    <scope>NUCLEOTIDE SEQUENCE [LARGE SCALE GENOMIC DNA]</scope>
    <source>
        <strain evidence="2 3">ATCC 20962</strain>
    </source>
</reference>
<accession>A0A367XR08</accession>
<evidence type="ECO:0000256" key="1">
    <source>
        <dbReference type="SAM" id="MobiDB-lite"/>
    </source>
</evidence>
<feature type="region of interest" description="Disordered" evidence="1">
    <location>
        <begin position="205"/>
        <end position="229"/>
    </location>
</feature>
<name>A0A367XR08_9ASCO</name>
<dbReference type="OrthoDB" id="4025566at2759"/>
<evidence type="ECO:0000313" key="3">
    <source>
        <dbReference type="Proteomes" id="UP000253472"/>
    </source>
</evidence>
<feature type="compositionally biased region" description="Polar residues" evidence="1">
    <location>
        <begin position="205"/>
        <end position="215"/>
    </location>
</feature>
<organism evidence="2 3">
    <name type="scientific">Candida viswanathii</name>
    <dbReference type="NCBI Taxonomy" id="5486"/>
    <lineage>
        <taxon>Eukaryota</taxon>
        <taxon>Fungi</taxon>
        <taxon>Dikarya</taxon>
        <taxon>Ascomycota</taxon>
        <taxon>Saccharomycotina</taxon>
        <taxon>Pichiomycetes</taxon>
        <taxon>Debaryomycetaceae</taxon>
        <taxon>Candida/Lodderomyces clade</taxon>
        <taxon>Candida</taxon>
    </lineage>
</organism>
<protein>
    <submittedName>
        <fullName evidence="2">Uncharacterized protein</fullName>
    </submittedName>
</protein>
<gene>
    <name evidence="2" type="ORF">Cantr_05269</name>
</gene>
<sequence>MNQIVNSEDPLSEFEMTFLDFFTEDPSAAATITTTITTTTAQDIANETPSLFVNANADLDFDINNWTSAESTTTSLASSPANNFKLLSSKNTLLASPLQEYNELCPSMSHPRLDRKHRRNQGSDIFTYDYTTNKPSNSKYRVNKPSSSSPLMRPPLKPSVTIASIDTLSRLDVKSSAAAIPKTNVGNPFYKSPMETKPKMITTAATTAKNSQFGSRTGADVSEDDDDSDEEQVIYDLLVDNNITSITSQYPMLETKFKTFDDYLIFDALLDNSQQPQPSIQDNIPWRV</sequence>
<evidence type="ECO:0000313" key="2">
    <source>
        <dbReference type="EMBL" id="RCK56047.1"/>
    </source>
</evidence>
<dbReference type="Proteomes" id="UP000253472">
    <property type="component" value="Unassembled WGS sequence"/>
</dbReference>
<proteinExistence type="predicted"/>
<dbReference type="AlphaFoldDB" id="A0A367XR08"/>
<feature type="compositionally biased region" description="Polar residues" evidence="1">
    <location>
        <begin position="129"/>
        <end position="140"/>
    </location>
</feature>
<keyword evidence="3" id="KW-1185">Reference proteome</keyword>
<comment type="caution">
    <text evidence="2">The sequence shown here is derived from an EMBL/GenBank/DDBJ whole genome shotgun (WGS) entry which is preliminary data.</text>
</comment>
<feature type="region of interest" description="Disordered" evidence="1">
    <location>
        <begin position="107"/>
        <end position="155"/>
    </location>
</feature>